<sequence>MSSVDRFPPVQLAAAADLPPGSIRVVMILVAVGVLLLTARQMRRAVGPVVEILKAALAAMASFALIGVAVVILLLALLPQ</sequence>
<accession>A0ABS5YKF9</accession>
<organism evidence="2 3">
    <name type="scientific">Paractinoplanes bogorensis</name>
    <dbReference type="NCBI Taxonomy" id="1610840"/>
    <lineage>
        <taxon>Bacteria</taxon>
        <taxon>Bacillati</taxon>
        <taxon>Actinomycetota</taxon>
        <taxon>Actinomycetes</taxon>
        <taxon>Micromonosporales</taxon>
        <taxon>Micromonosporaceae</taxon>
        <taxon>Paractinoplanes</taxon>
    </lineage>
</organism>
<gene>
    <name evidence="2" type="ORF">KOI35_02870</name>
</gene>
<proteinExistence type="predicted"/>
<feature type="transmembrane region" description="Helical" evidence="1">
    <location>
        <begin position="22"/>
        <end position="40"/>
    </location>
</feature>
<reference evidence="2 3" key="1">
    <citation type="submission" date="2021-06" db="EMBL/GenBank/DDBJ databases">
        <title>Actinoplanes lichenicola sp. nov., and Actinoplanes ovalisporus sp. nov., isolated from lichen in Thailand.</title>
        <authorList>
            <person name="Saeng-In P."/>
            <person name="Kanchanasin P."/>
            <person name="Yuki M."/>
            <person name="Kudo T."/>
            <person name="Ohkuma M."/>
            <person name="Phongsopitanun W."/>
            <person name="Tanasupawat S."/>
        </authorList>
    </citation>
    <scope>NUCLEOTIDE SEQUENCE [LARGE SCALE GENOMIC DNA]</scope>
    <source>
        <strain evidence="2 3">NBRC 110975</strain>
    </source>
</reference>
<comment type="caution">
    <text evidence="2">The sequence shown here is derived from an EMBL/GenBank/DDBJ whole genome shotgun (WGS) entry which is preliminary data.</text>
</comment>
<keyword evidence="1" id="KW-0472">Membrane</keyword>
<keyword evidence="3" id="KW-1185">Reference proteome</keyword>
<dbReference type="RefSeq" id="WP_215784393.1">
    <property type="nucleotide sequence ID" value="NZ_JAHKKG010000001.1"/>
</dbReference>
<keyword evidence="1" id="KW-0812">Transmembrane</keyword>
<dbReference type="EMBL" id="JAHKKG010000001">
    <property type="protein sequence ID" value="MBU2662445.1"/>
    <property type="molecule type" value="Genomic_DNA"/>
</dbReference>
<dbReference type="Proteomes" id="UP001519654">
    <property type="component" value="Unassembled WGS sequence"/>
</dbReference>
<name>A0ABS5YKF9_9ACTN</name>
<feature type="transmembrane region" description="Helical" evidence="1">
    <location>
        <begin position="52"/>
        <end position="78"/>
    </location>
</feature>
<evidence type="ECO:0000256" key="1">
    <source>
        <dbReference type="SAM" id="Phobius"/>
    </source>
</evidence>
<evidence type="ECO:0000313" key="3">
    <source>
        <dbReference type="Proteomes" id="UP001519654"/>
    </source>
</evidence>
<evidence type="ECO:0000313" key="2">
    <source>
        <dbReference type="EMBL" id="MBU2662445.1"/>
    </source>
</evidence>
<keyword evidence="1" id="KW-1133">Transmembrane helix</keyword>
<protein>
    <submittedName>
        <fullName evidence="2">Uncharacterized protein</fullName>
    </submittedName>
</protein>